<sequence>MARDHDGPRPRRAAGYPGNGSLPDASPHPAPTPRNTRSQAYIPNDNLKFAMSTHSEVPNPAQTGGAQYTPYRARDPSCRRCARSSSGATIGCRPPFWNITYLSISRLCAKYRNNSAFSFAPPGSARLRCSPEQQQTNACYATIQYGRGPI</sequence>
<organism evidence="2 3">
    <name type="scientific">Calocera viscosa (strain TUFC12733)</name>
    <dbReference type="NCBI Taxonomy" id="1330018"/>
    <lineage>
        <taxon>Eukaryota</taxon>
        <taxon>Fungi</taxon>
        <taxon>Dikarya</taxon>
        <taxon>Basidiomycota</taxon>
        <taxon>Agaricomycotina</taxon>
        <taxon>Dacrymycetes</taxon>
        <taxon>Dacrymycetales</taxon>
        <taxon>Dacrymycetaceae</taxon>
        <taxon>Calocera</taxon>
    </lineage>
</organism>
<evidence type="ECO:0000256" key="1">
    <source>
        <dbReference type="SAM" id="MobiDB-lite"/>
    </source>
</evidence>
<feature type="region of interest" description="Disordered" evidence="1">
    <location>
        <begin position="1"/>
        <end position="39"/>
    </location>
</feature>
<dbReference type="EMBL" id="KV417292">
    <property type="protein sequence ID" value="KZO94931.1"/>
    <property type="molecule type" value="Genomic_DNA"/>
</dbReference>
<dbReference type="AlphaFoldDB" id="A0A167KRL3"/>
<protein>
    <submittedName>
        <fullName evidence="2">Uncharacterized protein</fullName>
    </submittedName>
</protein>
<dbReference type="Proteomes" id="UP000076738">
    <property type="component" value="Unassembled WGS sequence"/>
</dbReference>
<evidence type="ECO:0000313" key="2">
    <source>
        <dbReference type="EMBL" id="KZO94931.1"/>
    </source>
</evidence>
<reference evidence="2 3" key="1">
    <citation type="journal article" date="2016" name="Mol. Biol. Evol.">
        <title>Comparative Genomics of Early-Diverging Mushroom-Forming Fungi Provides Insights into the Origins of Lignocellulose Decay Capabilities.</title>
        <authorList>
            <person name="Nagy L.G."/>
            <person name="Riley R."/>
            <person name="Tritt A."/>
            <person name="Adam C."/>
            <person name="Daum C."/>
            <person name="Floudas D."/>
            <person name="Sun H."/>
            <person name="Yadav J.S."/>
            <person name="Pangilinan J."/>
            <person name="Larsson K.H."/>
            <person name="Matsuura K."/>
            <person name="Barry K."/>
            <person name="Labutti K."/>
            <person name="Kuo R."/>
            <person name="Ohm R.A."/>
            <person name="Bhattacharya S.S."/>
            <person name="Shirouzu T."/>
            <person name="Yoshinaga Y."/>
            <person name="Martin F.M."/>
            <person name="Grigoriev I.V."/>
            <person name="Hibbett D.S."/>
        </authorList>
    </citation>
    <scope>NUCLEOTIDE SEQUENCE [LARGE SCALE GENOMIC DNA]</scope>
    <source>
        <strain evidence="2 3">TUFC12733</strain>
    </source>
</reference>
<keyword evidence="3" id="KW-1185">Reference proteome</keyword>
<proteinExistence type="predicted"/>
<accession>A0A167KRL3</accession>
<name>A0A167KRL3_CALVF</name>
<evidence type="ECO:0000313" key="3">
    <source>
        <dbReference type="Proteomes" id="UP000076738"/>
    </source>
</evidence>
<gene>
    <name evidence="2" type="ORF">CALVIDRAFT_194121</name>
</gene>